<dbReference type="Pfam" id="PF08327">
    <property type="entry name" value="AHSA1"/>
    <property type="match status" value="1"/>
</dbReference>
<comment type="caution">
    <text evidence="3">The sequence shown here is derived from an EMBL/GenBank/DDBJ whole genome shotgun (WGS) entry which is preliminary data.</text>
</comment>
<comment type="similarity">
    <text evidence="1">Belongs to the AHA1 family.</text>
</comment>
<feature type="domain" description="Activator of Hsp90 ATPase homologue 1/2-like C-terminal" evidence="2">
    <location>
        <begin position="39"/>
        <end position="170"/>
    </location>
</feature>
<dbReference type="EMBL" id="BSFE01000014">
    <property type="protein sequence ID" value="GLK53802.1"/>
    <property type="molecule type" value="Genomic_DNA"/>
</dbReference>
<evidence type="ECO:0000259" key="2">
    <source>
        <dbReference type="Pfam" id="PF08327"/>
    </source>
</evidence>
<organism evidence="3 4">
    <name type="scientific">Maricaulis virginensis</name>
    <dbReference type="NCBI Taxonomy" id="144022"/>
    <lineage>
        <taxon>Bacteria</taxon>
        <taxon>Pseudomonadati</taxon>
        <taxon>Pseudomonadota</taxon>
        <taxon>Alphaproteobacteria</taxon>
        <taxon>Maricaulales</taxon>
        <taxon>Maricaulaceae</taxon>
        <taxon>Maricaulis</taxon>
    </lineage>
</organism>
<keyword evidence="4" id="KW-1185">Reference proteome</keyword>
<reference evidence="3" key="1">
    <citation type="journal article" date="2014" name="Int. J. Syst. Evol. Microbiol.">
        <title>Complete genome sequence of Corynebacterium casei LMG S-19264T (=DSM 44701T), isolated from a smear-ripened cheese.</title>
        <authorList>
            <consortium name="US DOE Joint Genome Institute (JGI-PGF)"/>
            <person name="Walter F."/>
            <person name="Albersmeier A."/>
            <person name="Kalinowski J."/>
            <person name="Ruckert C."/>
        </authorList>
    </citation>
    <scope>NUCLEOTIDE SEQUENCE</scope>
    <source>
        <strain evidence="3">VKM B-1513</strain>
    </source>
</reference>
<protein>
    <recommendedName>
        <fullName evidence="2">Activator of Hsp90 ATPase homologue 1/2-like C-terminal domain-containing protein</fullName>
    </recommendedName>
</protein>
<name>A0A9W6MQ32_9PROT</name>
<dbReference type="Gene3D" id="3.30.530.20">
    <property type="match status" value="1"/>
</dbReference>
<evidence type="ECO:0000313" key="3">
    <source>
        <dbReference type="EMBL" id="GLK53802.1"/>
    </source>
</evidence>
<dbReference type="SUPFAM" id="SSF55961">
    <property type="entry name" value="Bet v1-like"/>
    <property type="match status" value="1"/>
</dbReference>
<gene>
    <name evidence="3" type="ORF">GCM10017621_33100</name>
</gene>
<accession>A0A9W6MQ32</accession>
<reference evidence="3" key="2">
    <citation type="submission" date="2023-01" db="EMBL/GenBank/DDBJ databases">
        <authorList>
            <person name="Sun Q."/>
            <person name="Evtushenko L."/>
        </authorList>
    </citation>
    <scope>NUCLEOTIDE SEQUENCE</scope>
    <source>
        <strain evidence="3">VKM B-1513</strain>
    </source>
</reference>
<dbReference type="CDD" id="cd07814">
    <property type="entry name" value="SRPBCC_CalC_Aha1-like"/>
    <property type="match status" value="1"/>
</dbReference>
<dbReference type="AlphaFoldDB" id="A0A9W6MQ32"/>
<evidence type="ECO:0000256" key="1">
    <source>
        <dbReference type="ARBA" id="ARBA00006817"/>
    </source>
</evidence>
<proteinExistence type="inferred from homology"/>
<sequence>MTSLLAVLAVGLAAVQEPAEVRAFEPQGFVTSVTVEIAAPVAEVFDAATGDVTGWWDHSFSENPAEMVIEPRFGGRFYERFEPGSDNGSLHARVIFVNAPNQLRLHGPLGLSGRAVDLVSSWQLEETAEGEATRFTVELHMAGEIDAELAGIVRNVWQHFIGARLKPYVEAGCHLAPEAPCSAFAG</sequence>
<dbReference type="Proteomes" id="UP001143486">
    <property type="component" value="Unassembled WGS sequence"/>
</dbReference>
<dbReference type="InterPro" id="IPR023393">
    <property type="entry name" value="START-like_dom_sf"/>
</dbReference>
<evidence type="ECO:0000313" key="4">
    <source>
        <dbReference type="Proteomes" id="UP001143486"/>
    </source>
</evidence>
<dbReference type="RefSeq" id="WP_271188141.1">
    <property type="nucleotide sequence ID" value="NZ_BSFE01000014.1"/>
</dbReference>
<dbReference type="InterPro" id="IPR013538">
    <property type="entry name" value="ASHA1/2-like_C"/>
</dbReference>